<dbReference type="SUPFAM" id="SSF54928">
    <property type="entry name" value="RNA-binding domain, RBD"/>
    <property type="match status" value="1"/>
</dbReference>
<name>A0A507BYV5_9FUNG</name>
<evidence type="ECO:0000256" key="11">
    <source>
        <dbReference type="SAM" id="MobiDB-lite"/>
    </source>
</evidence>
<dbReference type="InterPro" id="IPR035979">
    <property type="entry name" value="RBD_domain_sf"/>
</dbReference>
<comment type="subcellular location">
    <subcellularLocation>
        <location evidence="1 10">Mitochondrion inner membrane</location>
        <topology evidence="1 10">Single-pass membrane protein</topology>
    </subcellularLocation>
</comment>
<dbReference type="OrthoDB" id="10267654at2759"/>
<keyword evidence="15" id="KW-1185">Reference proteome</keyword>
<evidence type="ECO:0000256" key="10">
    <source>
        <dbReference type="RuleBase" id="RU367108"/>
    </source>
</evidence>
<feature type="compositionally biased region" description="Pro residues" evidence="11">
    <location>
        <begin position="143"/>
        <end position="161"/>
    </location>
</feature>
<evidence type="ECO:0000256" key="7">
    <source>
        <dbReference type="ARBA" id="ARBA00023128"/>
    </source>
</evidence>
<evidence type="ECO:0000313" key="15">
    <source>
        <dbReference type="Proteomes" id="UP000319731"/>
    </source>
</evidence>
<dbReference type="Pfam" id="PF10443">
    <property type="entry name" value="RNA12"/>
    <property type="match status" value="1"/>
</dbReference>
<dbReference type="AlphaFoldDB" id="A0A507BYV5"/>
<organism evidence="14 15">
    <name type="scientific">Synchytrium microbalum</name>
    <dbReference type="NCBI Taxonomy" id="1806994"/>
    <lineage>
        <taxon>Eukaryota</taxon>
        <taxon>Fungi</taxon>
        <taxon>Fungi incertae sedis</taxon>
        <taxon>Chytridiomycota</taxon>
        <taxon>Chytridiomycota incertae sedis</taxon>
        <taxon>Chytridiomycetes</taxon>
        <taxon>Synchytriales</taxon>
        <taxon>Synchytriaceae</taxon>
        <taxon>Synchytrium</taxon>
    </lineage>
</organism>
<feature type="domain" description="RRM" evidence="12">
    <location>
        <begin position="336"/>
        <end position="398"/>
    </location>
</feature>
<dbReference type="GO" id="GO:0006397">
    <property type="term" value="P:mRNA processing"/>
    <property type="evidence" value="ECO:0007669"/>
    <property type="project" value="UniProtKB-UniRule"/>
</dbReference>
<comment type="caution">
    <text evidence="14">The sequence shown here is derived from an EMBL/GenBank/DDBJ whole genome shotgun (WGS) entry which is preliminary data.</text>
</comment>
<evidence type="ECO:0000256" key="5">
    <source>
        <dbReference type="ARBA" id="ARBA00022792"/>
    </source>
</evidence>
<feature type="region of interest" description="Disordered" evidence="11">
    <location>
        <begin position="47"/>
        <end position="79"/>
    </location>
</feature>
<feature type="domain" description="Mitochondrial escape protein 2 C-terminal" evidence="13">
    <location>
        <begin position="501"/>
        <end position="907"/>
    </location>
</feature>
<dbReference type="RefSeq" id="XP_031023313.1">
    <property type="nucleotide sequence ID" value="XM_031170704.1"/>
</dbReference>
<dbReference type="STRING" id="1806994.A0A507BYV5"/>
<sequence length="957" mass="106251">MSFLKFKVLQGVPLRFVVRSFLQRANNSPLASSGVLKSKRIEIHDANSAVPPVAKPSAEKELKSETSRPTDSPQPSFVMFDATDASNVYKGPAATKSIISDPAVNSIKVEPIKLQTSNTPDKSEASPQPGLPTSQAIPEFTPEFPPPAAKDSASPPPPSDTSPPSSNATSPPSSSSPPPSNAASPPPSSNIPVEHNNDQIKKPEESQGIVWLDNVLPLKIFKYDPRMHIIQRYYEHIQKNLEAEAQHMIPKTFAAPFKIEKIMPNIKDGGMMLYFSYKGAALDAIEQIKAHLTENAVRGPYTWARVHAFEVKGEPWVEDLEHRLPSNRLKIEFSGPDLPLEMLYKEFRVFGSIVDIFPMSPSSKDLPRFAVIEYKKYRSAASARNCLYLEEMAGTKIRLSYLRPLSEGVIWNSITQHPRLSAPIILALIAGLSYLIFDPIRLFFISNEITDRLTFKHLWQIIRPYTQTAERLADKTVGYFLGSSSERKQDDATNVQEIEQERQRLERALGENPETVILVQGVSGNAKSDLVKDATKGFQNMLYIDLDDMIGQSDPVMLDRLASSVGYFPLFGWLNSVSSLADTVITSTTGKKICVKAGLASTNDVQFRHILETVTVALNSITTAQRTALDKYNAKYAMVENAPPAPEMDYPVVVIDGFFSKEKGNTKGHTFVYEIAAEWGVFLAENSICHVVFVTDSPSAYKSLTKQTPKPIVAITLADASLASSMQYVTRRLGFGYNAEELMPMVAGLGGRVSDLDLFTRKIKSGSKPADAYADIVSRAVSELRKIGFEDRDDGKKLFTTPQFWHIIKNLAEHEEIGFDEVRFNPLFKGDETPLSALERTGIIVLVSEHNRPYKIRTGKPLFRVAFQNMLTDTNFVATMSILTLKSLKGDEEAKVKSLQQQMVELSASLATKTLPYDARRELEIRANTVSQLLASSNKKLMAWETEIKKHEASLAL</sequence>
<dbReference type="PANTHER" id="PTHR32198">
    <property type="entry name" value="MITOCHONDRIAL ESCAPE PROTEIN 2"/>
    <property type="match status" value="1"/>
</dbReference>
<evidence type="ECO:0000256" key="3">
    <source>
        <dbReference type="ARBA" id="ARBA00020222"/>
    </source>
</evidence>
<evidence type="ECO:0000256" key="8">
    <source>
        <dbReference type="ARBA" id="ARBA00023136"/>
    </source>
</evidence>
<keyword evidence="10" id="KW-0507">mRNA processing</keyword>
<keyword evidence="8" id="KW-0472">Membrane</keyword>
<evidence type="ECO:0000256" key="1">
    <source>
        <dbReference type="ARBA" id="ARBA00004434"/>
    </source>
</evidence>
<protein>
    <recommendedName>
        <fullName evidence="3 10">Mitochondrial escape protein 2</fullName>
    </recommendedName>
</protein>
<evidence type="ECO:0000256" key="6">
    <source>
        <dbReference type="ARBA" id="ARBA00022989"/>
    </source>
</evidence>
<evidence type="ECO:0000256" key="2">
    <source>
        <dbReference type="ARBA" id="ARBA00010320"/>
    </source>
</evidence>
<keyword evidence="10" id="KW-0694">RNA-binding</keyword>
<dbReference type="Proteomes" id="UP000319731">
    <property type="component" value="Unassembled WGS sequence"/>
</dbReference>
<keyword evidence="7 10" id="KW-0496">Mitochondrion</keyword>
<feature type="compositionally biased region" description="Pro residues" evidence="11">
    <location>
        <begin position="174"/>
        <end position="189"/>
    </location>
</feature>
<comment type="function">
    <text evidence="9 10">Plays a role in maintaining the mitochondrial genome and in controlling the mtDNA escape. Involved in the regulation of mtDNA nucleotide structure and number. May have a dispensable role in early maturation of pre-rRNA.</text>
</comment>
<gene>
    <name evidence="14" type="ORF">SmJEL517_g04776</name>
</gene>
<feature type="compositionally biased region" description="Basic and acidic residues" evidence="11">
    <location>
        <begin position="57"/>
        <end position="68"/>
    </location>
</feature>
<dbReference type="InterPro" id="IPR018850">
    <property type="entry name" value="Mt_escape_2_C"/>
</dbReference>
<keyword evidence="6" id="KW-1133">Transmembrane helix</keyword>
<keyword evidence="5 10" id="KW-0999">Mitochondrion inner membrane</keyword>
<dbReference type="EMBL" id="QEAO01000035">
    <property type="protein sequence ID" value="TPX32039.1"/>
    <property type="molecule type" value="Genomic_DNA"/>
</dbReference>
<dbReference type="Pfam" id="PF00076">
    <property type="entry name" value="RRM_1"/>
    <property type="match status" value="1"/>
</dbReference>
<dbReference type="InterPro" id="IPR000504">
    <property type="entry name" value="RRM_dom"/>
</dbReference>
<dbReference type="PANTHER" id="PTHR32198:SF2">
    <property type="entry name" value="MITOCHONDRIAL ESCAPE PROTEIN 2"/>
    <property type="match status" value="1"/>
</dbReference>
<proteinExistence type="inferred from homology"/>
<evidence type="ECO:0000259" key="13">
    <source>
        <dbReference type="Pfam" id="PF10443"/>
    </source>
</evidence>
<evidence type="ECO:0000256" key="4">
    <source>
        <dbReference type="ARBA" id="ARBA00022692"/>
    </source>
</evidence>
<dbReference type="GO" id="GO:0005743">
    <property type="term" value="C:mitochondrial inner membrane"/>
    <property type="evidence" value="ECO:0007669"/>
    <property type="project" value="UniProtKB-SubCell"/>
</dbReference>
<evidence type="ECO:0000259" key="12">
    <source>
        <dbReference type="Pfam" id="PF00076"/>
    </source>
</evidence>
<feature type="region of interest" description="Disordered" evidence="11">
    <location>
        <begin position="111"/>
        <end position="196"/>
    </location>
</feature>
<keyword evidence="4" id="KW-0812">Transmembrane</keyword>
<feature type="compositionally biased region" description="Low complexity" evidence="11">
    <location>
        <begin position="162"/>
        <end position="173"/>
    </location>
</feature>
<comment type="similarity">
    <text evidence="2 10">Belongs to the YME2 family.</text>
</comment>
<evidence type="ECO:0000313" key="14">
    <source>
        <dbReference type="EMBL" id="TPX32039.1"/>
    </source>
</evidence>
<accession>A0A507BYV5</accession>
<dbReference type="GO" id="GO:0003723">
    <property type="term" value="F:RNA binding"/>
    <property type="evidence" value="ECO:0007669"/>
    <property type="project" value="UniProtKB-UniRule"/>
</dbReference>
<evidence type="ECO:0000256" key="9">
    <source>
        <dbReference type="ARBA" id="ARBA00025276"/>
    </source>
</evidence>
<reference evidence="14 15" key="1">
    <citation type="journal article" date="2019" name="Sci. Rep.">
        <title>Comparative genomics of chytrid fungi reveal insights into the obligate biotrophic and pathogenic lifestyle of Synchytrium endobioticum.</title>
        <authorList>
            <person name="van de Vossenberg B.T.L.H."/>
            <person name="Warris S."/>
            <person name="Nguyen H.D.T."/>
            <person name="van Gent-Pelzer M.P.E."/>
            <person name="Joly D.L."/>
            <person name="van de Geest H.C."/>
            <person name="Bonants P.J.M."/>
            <person name="Smith D.S."/>
            <person name="Levesque C.A."/>
            <person name="van der Lee T.A.J."/>
        </authorList>
    </citation>
    <scope>NUCLEOTIDE SEQUENCE [LARGE SCALE GENOMIC DNA]</scope>
    <source>
        <strain evidence="14 15">JEL517</strain>
    </source>
</reference>
<dbReference type="GeneID" id="42006001"/>
<dbReference type="InterPro" id="IPR039627">
    <property type="entry name" value="Yme2_C"/>
</dbReference>